<dbReference type="EMBL" id="JAODUO010000482">
    <property type="protein sequence ID" value="KAK2179578.1"/>
    <property type="molecule type" value="Genomic_DNA"/>
</dbReference>
<dbReference type="AlphaFoldDB" id="A0AAD9KZC9"/>
<sequence length="178" mass="19585">MEQQASNIDYYKADNKGLCPDNWCVKVGAPATLSSRIDMGKLCSAVNNSTCDINAFLSQDCGNYLCGYIYYSSLLIDPTRTAFIHVPMLNEPFSAAQMAAGMETVCSAVNKSNCDVDAVVSLDPGRYLCDYIYYTSLHINPFCTAFIHVPPLNQPYTARQLAVAIRIAILAMLRMVPD</sequence>
<protein>
    <submittedName>
        <fullName evidence="5">Uncharacterized protein</fullName>
    </submittedName>
</protein>
<evidence type="ECO:0000256" key="1">
    <source>
        <dbReference type="ARBA" id="ARBA00006641"/>
    </source>
</evidence>
<keyword evidence="4" id="KW-0788">Thiol protease</keyword>
<evidence type="ECO:0000313" key="6">
    <source>
        <dbReference type="Proteomes" id="UP001209878"/>
    </source>
</evidence>
<organism evidence="5 6">
    <name type="scientific">Ridgeia piscesae</name>
    <name type="common">Tubeworm</name>
    <dbReference type="NCBI Taxonomy" id="27915"/>
    <lineage>
        <taxon>Eukaryota</taxon>
        <taxon>Metazoa</taxon>
        <taxon>Spiralia</taxon>
        <taxon>Lophotrochozoa</taxon>
        <taxon>Annelida</taxon>
        <taxon>Polychaeta</taxon>
        <taxon>Sedentaria</taxon>
        <taxon>Canalipalpata</taxon>
        <taxon>Sabellida</taxon>
        <taxon>Siboglinidae</taxon>
        <taxon>Ridgeia</taxon>
    </lineage>
</organism>
<dbReference type="Proteomes" id="UP001209878">
    <property type="component" value="Unassembled WGS sequence"/>
</dbReference>
<keyword evidence="6" id="KW-1185">Reference proteome</keyword>
<dbReference type="SUPFAM" id="SSF53182">
    <property type="entry name" value="Pyrrolidone carboxyl peptidase (pyroglutamate aminopeptidase)"/>
    <property type="match status" value="2"/>
</dbReference>
<reference evidence="5" key="1">
    <citation type="journal article" date="2023" name="Mol. Biol. Evol.">
        <title>Third-Generation Sequencing Reveals the Adaptive Role of the Epigenome in Three Deep-Sea Polychaetes.</title>
        <authorList>
            <person name="Perez M."/>
            <person name="Aroh O."/>
            <person name="Sun Y."/>
            <person name="Lan Y."/>
            <person name="Juniper S.K."/>
            <person name="Young C.R."/>
            <person name="Angers B."/>
            <person name="Qian P.Y."/>
        </authorList>
    </citation>
    <scope>NUCLEOTIDE SEQUENCE</scope>
    <source>
        <strain evidence="5">R07B-5</strain>
    </source>
</reference>
<evidence type="ECO:0000313" key="5">
    <source>
        <dbReference type="EMBL" id="KAK2179578.1"/>
    </source>
</evidence>
<dbReference type="InterPro" id="IPR016125">
    <property type="entry name" value="Peptidase_C15-like"/>
</dbReference>
<evidence type="ECO:0000256" key="2">
    <source>
        <dbReference type="ARBA" id="ARBA00022670"/>
    </source>
</evidence>
<dbReference type="InterPro" id="IPR036440">
    <property type="entry name" value="Peptidase_C15-like_sf"/>
</dbReference>
<comment type="caution">
    <text evidence="5">The sequence shown here is derived from an EMBL/GenBank/DDBJ whole genome shotgun (WGS) entry which is preliminary data.</text>
</comment>
<name>A0AAD9KZC9_RIDPI</name>
<keyword evidence="3" id="KW-0378">Hydrolase</keyword>
<gene>
    <name evidence="5" type="ORF">NP493_482g00019</name>
</gene>
<dbReference type="GO" id="GO:0008234">
    <property type="term" value="F:cysteine-type peptidase activity"/>
    <property type="evidence" value="ECO:0007669"/>
    <property type="project" value="UniProtKB-KW"/>
</dbReference>
<keyword evidence="2" id="KW-0645">Protease</keyword>
<dbReference type="GO" id="GO:0006508">
    <property type="term" value="P:proteolysis"/>
    <property type="evidence" value="ECO:0007669"/>
    <property type="project" value="UniProtKB-KW"/>
</dbReference>
<dbReference type="Gene3D" id="3.40.630.20">
    <property type="entry name" value="Peptidase C15, pyroglutamyl peptidase I-like"/>
    <property type="match status" value="1"/>
</dbReference>
<dbReference type="PANTHER" id="PTHR23402">
    <property type="entry name" value="PROTEASE FAMILY C15 PYROGLUTAMYL-PEPTIDASE I-RELATED"/>
    <property type="match status" value="1"/>
</dbReference>
<evidence type="ECO:0000256" key="4">
    <source>
        <dbReference type="ARBA" id="ARBA00022807"/>
    </source>
</evidence>
<proteinExistence type="inferred from homology"/>
<accession>A0AAD9KZC9</accession>
<comment type="similarity">
    <text evidence="1">Belongs to the peptidase C15 family.</text>
</comment>
<dbReference type="Pfam" id="PF01470">
    <property type="entry name" value="Peptidase_C15"/>
    <property type="match status" value="1"/>
</dbReference>
<dbReference type="PANTHER" id="PTHR23402:SF1">
    <property type="entry name" value="PYROGLUTAMYL-PEPTIDASE I"/>
    <property type="match status" value="1"/>
</dbReference>
<evidence type="ECO:0000256" key="3">
    <source>
        <dbReference type="ARBA" id="ARBA00022801"/>
    </source>
</evidence>